<evidence type="ECO:0000313" key="1">
    <source>
        <dbReference type="EMBL" id="SCL58451.1"/>
    </source>
</evidence>
<proteinExistence type="predicted"/>
<dbReference type="NCBIfam" id="NF038157">
    <property type="entry name" value="lanti_ALQxL"/>
    <property type="match status" value="1"/>
</dbReference>
<keyword evidence="2" id="KW-1185">Reference proteome</keyword>
<accession>A0A1C6UWU7</accession>
<organism evidence="1 2">
    <name type="scientific">Micromonospora eburnea</name>
    <dbReference type="NCBI Taxonomy" id="227316"/>
    <lineage>
        <taxon>Bacteria</taxon>
        <taxon>Bacillati</taxon>
        <taxon>Actinomycetota</taxon>
        <taxon>Actinomycetes</taxon>
        <taxon>Micromonosporales</taxon>
        <taxon>Micromonosporaceae</taxon>
        <taxon>Micromonospora</taxon>
    </lineage>
</organism>
<dbReference type="RefSeq" id="WP_208602116.1">
    <property type="nucleotide sequence ID" value="NZ_FMHY01000002.1"/>
</dbReference>
<dbReference type="EMBL" id="FMHY01000002">
    <property type="protein sequence ID" value="SCL58451.1"/>
    <property type="molecule type" value="Genomic_DNA"/>
</dbReference>
<protein>
    <submittedName>
        <fullName evidence="1">Uncharacterized protein</fullName>
    </submittedName>
</protein>
<evidence type="ECO:0000313" key="2">
    <source>
        <dbReference type="Proteomes" id="UP000199696"/>
    </source>
</evidence>
<reference evidence="2" key="1">
    <citation type="submission" date="2016-06" db="EMBL/GenBank/DDBJ databases">
        <authorList>
            <person name="Varghese N."/>
            <person name="Submissions Spin"/>
        </authorList>
    </citation>
    <scope>NUCLEOTIDE SEQUENCE [LARGE SCALE GENOMIC DNA]</scope>
    <source>
        <strain evidence="2">DSM 44814</strain>
    </source>
</reference>
<sequence>MEIEMEMEIDVEALQLLPADDEVALFPCGPTSCTESNCTRTC</sequence>
<dbReference type="STRING" id="227316.GA0070604_3835"/>
<gene>
    <name evidence="1" type="ORF">GA0070604_3835</name>
</gene>
<dbReference type="AlphaFoldDB" id="A0A1C6UWU7"/>
<dbReference type="Proteomes" id="UP000199696">
    <property type="component" value="Unassembled WGS sequence"/>
</dbReference>
<name>A0A1C6UWU7_9ACTN</name>